<evidence type="ECO:0000256" key="1">
    <source>
        <dbReference type="SAM" id="MobiDB-lite"/>
    </source>
</evidence>
<reference evidence="5" key="1">
    <citation type="submission" date="2016-10" db="EMBL/GenBank/DDBJ databases">
        <authorList>
            <person name="Varghese N."/>
            <person name="Submissions S."/>
        </authorList>
    </citation>
    <scope>NUCLEOTIDE SEQUENCE [LARGE SCALE GENOMIC DNA]</scope>
    <source>
        <strain evidence="5">DSM 5918</strain>
    </source>
</reference>
<organism evidence="4 5">
    <name type="scientific">Desulfomicrobium apsheronum</name>
    <dbReference type="NCBI Taxonomy" id="52560"/>
    <lineage>
        <taxon>Bacteria</taxon>
        <taxon>Pseudomonadati</taxon>
        <taxon>Thermodesulfobacteriota</taxon>
        <taxon>Desulfovibrionia</taxon>
        <taxon>Desulfovibrionales</taxon>
        <taxon>Desulfomicrobiaceae</taxon>
        <taxon>Desulfomicrobium</taxon>
    </lineage>
</organism>
<dbReference type="InterPro" id="IPR011050">
    <property type="entry name" value="Pectin_lyase_fold/virulence"/>
</dbReference>
<dbReference type="InterPro" id="IPR012334">
    <property type="entry name" value="Pectin_lyas_fold"/>
</dbReference>
<feature type="signal peptide" evidence="2">
    <location>
        <begin position="1"/>
        <end position="25"/>
    </location>
</feature>
<dbReference type="Pfam" id="PF13332">
    <property type="entry name" value="Fil_haemagg_2"/>
    <property type="match status" value="6"/>
</dbReference>
<dbReference type="Gene3D" id="2.160.20.10">
    <property type="entry name" value="Single-stranded right-handed beta-helix, Pectin lyase-like"/>
    <property type="match status" value="1"/>
</dbReference>
<dbReference type="NCBIfam" id="TIGR01731">
    <property type="entry name" value="fil_hemag_20aa"/>
    <property type="match status" value="8"/>
</dbReference>
<sequence>MKHALRRFICLTLAFLLVFNPMAAAADGIVVDQKAPAANQPAVSAAPNGVPLVDIARPNSGGLSHNMFDQFNVGGPGVILNNSKKAGRTQLGGVVANNPKLGKGPEARVILNEVTGSSRSRLEGYTEIFGYPADYILANPNGITVNGGGFINTPRATLTTGKPRFDDYGGLSALDVRQGDVLVDGLGLNVSNLDAFDIISRTARINADVHAVKLGISTGYGSHDVATGQFSALPPDGSDVPAVALDSTALGGMYAERIILVGNEKGVGVNLEGVAHATDELVLTADGRIRIKGRVSTDNDVRVASTADSVEISGSLAAAKIAEVTASKDLVLKSQVGTQALLYADDARVSSESLHNVDGRIESGTNLAVATRSGITNAGALVSGGNAVLKAGGAVGNTGQMQARGSLDVEGAHVLNSGGMFSIEAVRIHSAGDIVNAGGEISSKKSSSLEATGNISNTGAIQTEGQAFVSAGSLSNEGGRIEAKDVMTLDVAGYIANSGTIGTDLGAFISAGSLGNEGGSILSQGDLDFAVAGGLGNSGIIYSGAFSRIRAESMRNDSAGQVLALGSLALDLDAELENLGVLNAGESLFVQSGGSVINNDGSILSQTGMELAAQGGITNSGDIQSGGTGLFRAGKALLNEGEILAVSDAVFEIGEDLENFGTLHSGEGLTLTSASLDNSGQILAQGDGAFSVLGDLVNTNFLFSGGAATFSVGGMLHNLRGQILSLGDMVLEGLSAGSRMLELKNDSGTIETLEGSMSIRAKVVKNTNLDFALTPGTQVLSRKGGIYSFFGDNWDQAQDLYRMLPGSSAVSSKRNALIITPAELRALGFGLDRNVIPRSELDAAIAAAEARFALYGGTSGDIAAVSSLKSRVVGRGIYMAVQHYKDRSKVAAYLESITRDEVTGLESGANIAAAVNLDIEADSFSNHVSRVTTASGDISIVADSFENAGQDIFEHRTIEWARAHANEHKSPRLAVEGRGTEVVRTAIEHAYGTISAGGKVSISADHALNGISENSGMASGGIGSSGSVIAPPRPESLDQSVAHLDDLIGLPPRDGLFIVNTTPGHHYLIETNPALTSMALFYGSDYFLRRTGIDLGKTQQQLLGDAFYETRLVREQIFALTGRRFLSESLSGDAEQMLALMDNAVAAREELNLSVGVALSAEQVAALASDIIWLETRVVEGHEVLVPVVYLCRNSLDTIARGGSVIVGRDVEIHTSGDTANRGVIKALGDLAISARNVFNTFGTIQGDTVTLDAGESIFNTSGQIKGRDVSLAAGQDIISGTAKTTFSAEETTRRTSGRMSPGMAGQPGTPVFGASSTIRSTSETVGQRGAIEATGDLSMQAGRDIGIVGSDAKAGGDATFSAGRDVIIAAQELESHNFGKTGKSKSSFNTQTSKAATVEAGGSVSVSAGQDVAVHGSSVSAGADVNIEAGRDVSITSATDSYDYHFKQKSKGGLFGGSSSEMHMGKVTTNVASAITAGGDVHVAAGQGGAGDLAVVGSKVRSGGDMSLKAEDGILVSSAQESESMISASSRSTLFSGKSKASGDARVTQVGSEIVTGNDLKAEAKNVAVSASQIHAGNDIDIKSVESDLIVSGAQNTVSTYRYEKKSGWNLSAPLEIPLAILVGGGVEFYSSKMTEGRNTASSNFGSLITAGNNIDLESARDAVMIGSSVAAGNDVNISAVRDSNIIPGLTAQASERRTKEKSIGFSSLSISENEIKGFAGGTKTETGSKFTGDYNAGSVVSAGNDVSIEAGNNVNQFSSGIEAGRDVKLKSGKDVNVDANKDVERTENYARQIQIGVTASARQSVTTAARTLADTPQNVGSGEGSDAAKGVTAASSILRGVSAAQQLTNVGASASITAGASVSQSSSFIDAADVVASSIRAGRDAELDAERDVRVSGAAVLAAGDVTIEAGRDVAITSATNTYSAGADSFFASAGVGVGASYSTQGGAAAGIRVQAEAAGSENTSRAQTHANSVVAAGETLSVKSGSDTTVAGANLEGKNVAMDVGGNLLVKSEQNKRAAAGSNWNAGGSVTFGYGFSADAHVGMGKNSADSAWVNRQTSLIGQEEVDIRTEKNTHVQGAVIAAKNGNLKLDTGTLTYGDIKDHDKSKNLQVSLSGSYSSGGEGETSSSSTFDGAYNSGDRRQVNRATIGAGEIIIRSDPDSGLEGVNRDLRRAREITRDEQTSVIVYVDSSAIREIASGFEGIRSNLEKLAQLVKQALPDDQRLQDSVDNQLSIRGKLIEKGMTDEQADAMLQKYALYADLMGEIGKLVDAKGGWSNLTEAEAQAFIDSLQRDSRFVALLASSDNILSDSQAITINSGKYVVGTITGGLQAAGSDAKSVLLFLNDMSGYMFYSASGGLLFQENALNFTNTVHDFTDAVVYLTQHIDEVGPAVVEGLEKKWNEYLLAVREGDYYRAGNLFGEFHYEVGTVLVGAIGTAKGLMSGLKSAAPKFAATVEAAEAARLARVGDGAVGIASKSATNVADDFFVNTKFTDKVLKQMEQGDFHAFPKNVEGFQRAGKVTKITGSDGVTREMLKIPGSYKGKEGMFEFIKEADGTINHRFFRPYPEQ</sequence>
<proteinExistence type="predicted"/>
<feature type="chain" id="PRO_5011687440" evidence="2">
    <location>
        <begin position="26"/>
        <end position="2571"/>
    </location>
</feature>
<dbReference type="RefSeq" id="WP_092372331.1">
    <property type="nucleotide sequence ID" value="NZ_FORX01000001.1"/>
</dbReference>
<evidence type="ECO:0000259" key="3">
    <source>
        <dbReference type="SMART" id="SM00912"/>
    </source>
</evidence>
<dbReference type="STRING" id="52560.SAMN04488082_101260"/>
<dbReference type="OrthoDB" id="5666689at2"/>
<feature type="domain" description="Filamentous haemagglutinin FhaB/tRNA nuclease CdiA-like TPS" evidence="3">
    <location>
        <begin position="47"/>
        <end position="168"/>
    </location>
</feature>
<evidence type="ECO:0000256" key="2">
    <source>
        <dbReference type="SAM" id="SignalP"/>
    </source>
</evidence>
<dbReference type="InterPro" id="IPR025157">
    <property type="entry name" value="Hemagglutinin_rpt"/>
</dbReference>
<dbReference type="InterPro" id="IPR008638">
    <property type="entry name" value="FhaB/CdiA-like_TPS"/>
</dbReference>
<keyword evidence="2" id="KW-0732">Signal</keyword>
<gene>
    <name evidence="4" type="ORF">SAMN04488082_101260</name>
</gene>
<keyword evidence="5" id="KW-1185">Reference proteome</keyword>
<dbReference type="SMART" id="SM00912">
    <property type="entry name" value="Haemagg_act"/>
    <property type="match status" value="1"/>
</dbReference>
<dbReference type="InterPro" id="IPR010069">
    <property type="entry name" value="CdiA_FHA1_rpt"/>
</dbReference>
<dbReference type="Proteomes" id="UP000198635">
    <property type="component" value="Unassembled WGS sequence"/>
</dbReference>
<protein>
    <submittedName>
        <fullName evidence="4">Filamentous hemagglutinin</fullName>
    </submittedName>
</protein>
<accession>A0A1I3NEK1</accession>
<name>A0A1I3NEK1_9BACT</name>
<dbReference type="SUPFAM" id="SSF51126">
    <property type="entry name" value="Pectin lyase-like"/>
    <property type="match status" value="1"/>
</dbReference>
<dbReference type="NCBIfam" id="TIGR01901">
    <property type="entry name" value="adhes_NPXG"/>
    <property type="match status" value="1"/>
</dbReference>
<dbReference type="Pfam" id="PF05860">
    <property type="entry name" value="TPS"/>
    <property type="match status" value="1"/>
</dbReference>
<dbReference type="EMBL" id="FORX01000001">
    <property type="protein sequence ID" value="SFJ07579.1"/>
    <property type="molecule type" value="Genomic_DNA"/>
</dbReference>
<evidence type="ECO:0000313" key="5">
    <source>
        <dbReference type="Proteomes" id="UP000198635"/>
    </source>
</evidence>
<feature type="region of interest" description="Disordered" evidence="1">
    <location>
        <begin position="2114"/>
        <end position="2141"/>
    </location>
</feature>
<dbReference type="GO" id="GO:0003824">
    <property type="term" value="F:catalytic activity"/>
    <property type="evidence" value="ECO:0007669"/>
    <property type="project" value="UniProtKB-ARBA"/>
</dbReference>
<evidence type="ECO:0000313" key="4">
    <source>
        <dbReference type="EMBL" id="SFJ07579.1"/>
    </source>
</evidence>
<feature type="region of interest" description="Disordered" evidence="1">
    <location>
        <begin position="1292"/>
        <end position="1312"/>
    </location>
</feature>